<dbReference type="eggNOG" id="ENOG502ZFMX">
    <property type="taxonomic scope" value="Bacteria"/>
</dbReference>
<evidence type="ECO:0000313" key="2">
    <source>
        <dbReference type="Proteomes" id="UP000002217"/>
    </source>
</evidence>
<gene>
    <name evidence="1" type="ordered locus">Dtox_1854</name>
</gene>
<evidence type="ECO:0008006" key="3">
    <source>
        <dbReference type="Google" id="ProtNLM"/>
    </source>
</evidence>
<reference evidence="1 2" key="1">
    <citation type="journal article" date="2009" name="Stand. Genomic Sci.">
        <title>Complete genome sequence of Desulfotomaculum acetoxidans type strain (5575).</title>
        <authorList>
            <person name="Spring S."/>
            <person name="Lapidus A."/>
            <person name="Schroder M."/>
            <person name="Gleim D."/>
            <person name="Sims D."/>
            <person name="Meincke L."/>
            <person name="Glavina Del Rio T."/>
            <person name="Tice H."/>
            <person name="Copeland A."/>
            <person name="Cheng J.F."/>
            <person name="Lucas S."/>
            <person name="Chen F."/>
            <person name="Nolan M."/>
            <person name="Bruce D."/>
            <person name="Goodwin L."/>
            <person name="Pitluck S."/>
            <person name="Ivanova N."/>
            <person name="Mavromatis K."/>
            <person name="Mikhailova N."/>
            <person name="Pati A."/>
            <person name="Chen A."/>
            <person name="Palaniappan K."/>
            <person name="Land M."/>
            <person name="Hauser L."/>
            <person name="Chang Y.J."/>
            <person name="Jeffries C.D."/>
            <person name="Chain P."/>
            <person name="Saunders E."/>
            <person name="Brettin T."/>
            <person name="Detter J.C."/>
            <person name="Goker M."/>
            <person name="Bristow J."/>
            <person name="Eisen J.A."/>
            <person name="Markowitz V."/>
            <person name="Hugenholtz P."/>
            <person name="Kyrpides N.C."/>
            <person name="Klenk H.P."/>
            <person name="Han C."/>
        </authorList>
    </citation>
    <scope>NUCLEOTIDE SEQUENCE [LARGE SCALE GENOMIC DNA]</scope>
    <source>
        <strain evidence="2">ATCC 49208 / DSM 771 / VKM B-1644</strain>
    </source>
</reference>
<protein>
    <recommendedName>
        <fullName evidence="3">Bacteriocin UviB</fullName>
    </recommendedName>
</protein>
<dbReference type="KEGG" id="dae:Dtox_1854"/>
<dbReference type="Pfam" id="PF10960">
    <property type="entry name" value="Holin_BhlA"/>
    <property type="match status" value="1"/>
</dbReference>
<dbReference type="EMBL" id="CP001720">
    <property type="protein sequence ID" value="ACV62701.1"/>
    <property type="molecule type" value="Genomic_DNA"/>
</dbReference>
<dbReference type="AlphaFoldDB" id="C8VXP5"/>
<dbReference type="STRING" id="485916.Dtox_1854"/>
<proteinExistence type="predicted"/>
<dbReference type="RefSeq" id="WP_015757408.1">
    <property type="nucleotide sequence ID" value="NC_013216.1"/>
</dbReference>
<name>C8VXP5_DESAS</name>
<evidence type="ECO:0000313" key="1">
    <source>
        <dbReference type="EMBL" id="ACV62701.1"/>
    </source>
</evidence>
<dbReference type="HOGENOM" id="CLU_188958_2_0_9"/>
<dbReference type="OrthoDB" id="2680433at2"/>
<sequence>MDDAIIKGALEQGIWAALFVSLFYYQLKESKHREERLMAFIDDIAQQFKILDSRTNKISCDIDDIKKQLKGRRTSNG</sequence>
<dbReference type="InterPro" id="IPR024405">
    <property type="entry name" value="Phage_BhlA/UviB"/>
</dbReference>
<accession>C8VXP5</accession>
<organism evidence="1 2">
    <name type="scientific">Desulfofarcimen acetoxidans (strain ATCC 49208 / DSM 771 / KCTC 5769 / VKM B-1644 / 5575)</name>
    <name type="common">Desulfotomaculum acetoxidans</name>
    <dbReference type="NCBI Taxonomy" id="485916"/>
    <lineage>
        <taxon>Bacteria</taxon>
        <taxon>Bacillati</taxon>
        <taxon>Bacillota</taxon>
        <taxon>Clostridia</taxon>
        <taxon>Eubacteriales</taxon>
        <taxon>Peptococcaceae</taxon>
        <taxon>Desulfofarcimen</taxon>
    </lineage>
</organism>
<dbReference type="Proteomes" id="UP000002217">
    <property type="component" value="Chromosome"/>
</dbReference>
<keyword evidence="2" id="KW-1185">Reference proteome</keyword>